<reference evidence="1 2" key="1">
    <citation type="submission" date="2023-03" db="EMBL/GenBank/DDBJ databases">
        <title>WGS of Gossypium arboreum.</title>
        <authorList>
            <person name="Yu D."/>
        </authorList>
    </citation>
    <scope>NUCLEOTIDE SEQUENCE [LARGE SCALE GENOMIC DNA]</scope>
    <source>
        <tissue evidence="1">Leaf</tissue>
    </source>
</reference>
<protein>
    <submittedName>
        <fullName evidence="1">Uncharacterized protein</fullName>
    </submittedName>
</protein>
<organism evidence="1 2">
    <name type="scientific">Gossypium arboreum</name>
    <name type="common">Tree cotton</name>
    <name type="synonym">Gossypium nanking</name>
    <dbReference type="NCBI Taxonomy" id="29729"/>
    <lineage>
        <taxon>Eukaryota</taxon>
        <taxon>Viridiplantae</taxon>
        <taxon>Streptophyta</taxon>
        <taxon>Embryophyta</taxon>
        <taxon>Tracheophyta</taxon>
        <taxon>Spermatophyta</taxon>
        <taxon>Magnoliopsida</taxon>
        <taxon>eudicotyledons</taxon>
        <taxon>Gunneridae</taxon>
        <taxon>Pentapetalae</taxon>
        <taxon>rosids</taxon>
        <taxon>malvids</taxon>
        <taxon>Malvales</taxon>
        <taxon>Malvaceae</taxon>
        <taxon>Malvoideae</taxon>
        <taxon>Gossypium</taxon>
    </lineage>
</organism>
<evidence type="ECO:0000313" key="2">
    <source>
        <dbReference type="Proteomes" id="UP001358586"/>
    </source>
</evidence>
<dbReference type="EMBL" id="JARKNE010000007">
    <property type="protein sequence ID" value="KAK5817555.1"/>
    <property type="molecule type" value="Genomic_DNA"/>
</dbReference>
<gene>
    <name evidence="1" type="ORF">PVK06_022479</name>
</gene>
<comment type="caution">
    <text evidence="1">The sequence shown here is derived from an EMBL/GenBank/DDBJ whole genome shotgun (WGS) entry which is preliminary data.</text>
</comment>
<keyword evidence="2" id="KW-1185">Reference proteome</keyword>
<proteinExistence type="predicted"/>
<sequence length="90" mass="10895">MIVWEYLHVRSCPLRYWELSLTIWLPQQYYLIVILWSSRGNFLMLFVHSNLSDITNEYFSNLTVHQTLILPFVLTIEILFSKRIFLDIEV</sequence>
<evidence type="ECO:0000313" key="1">
    <source>
        <dbReference type="EMBL" id="KAK5817555.1"/>
    </source>
</evidence>
<name>A0ABR0P8Q4_GOSAR</name>
<dbReference type="Proteomes" id="UP001358586">
    <property type="component" value="Chromosome 7"/>
</dbReference>
<accession>A0ABR0P8Q4</accession>